<dbReference type="SUPFAM" id="SSF48452">
    <property type="entry name" value="TPR-like"/>
    <property type="match status" value="1"/>
</dbReference>
<feature type="non-terminal residue" evidence="1">
    <location>
        <position position="166"/>
    </location>
</feature>
<proteinExistence type="predicted"/>
<dbReference type="Gene3D" id="1.25.40.10">
    <property type="entry name" value="Tetratricopeptide repeat domain"/>
    <property type="match status" value="1"/>
</dbReference>
<comment type="caution">
    <text evidence="1">The sequence shown here is derived from an EMBL/GenBank/DDBJ whole genome shotgun (WGS) entry which is preliminary data.</text>
</comment>
<dbReference type="EMBL" id="LAZR01039978">
    <property type="protein sequence ID" value="KKL15658.1"/>
    <property type="molecule type" value="Genomic_DNA"/>
</dbReference>
<protein>
    <submittedName>
        <fullName evidence="1">Uncharacterized protein</fullName>
    </submittedName>
</protein>
<sequence>MYRPVLILVVLLGTTCGIGGWSSSTASAETKAPRNREAAEKVVEALRHGIEGEDSERYRLLDSALELDENHSAAWWHSGFVRLYHQWLRYDEVAAFAEKDVRLTAYRRVRSEHPQTVEGQLALAQWCAKKKLADRQRAHLTMVLQLEPDHEQARRLLGFRRIDGDW</sequence>
<gene>
    <name evidence="1" type="ORF">LCGC14_2503390</name>
</gene>
<evidence type="ECO:0000313" key="1">
    <source>
        <dbReference type="EMBL" id="KKL15658.1"/>
    </source>
</evidence>
<dbReference type="InterPro" id="IPR011990">
    <property type="entry name" value="TPR-like_helical_dom_sf"/>
</dbReference>
<dbReference type="AlphaFoldDB" id="A0A0F9DUV9"/>
<organism evidence="1">
    <name type="scientific">marine sediment metagenome</name>
    <dbReference type="NCBI Taxonomy" id="412755"/>
    <lineage>
        <taxon>unclassified sequences</taxon>
        <taxon>metagenomes</taxon>
        <taxon>ecological metagenomes</taxon>
    </lineage>
</organism>
<name>A0A0F9DUV9_9ZZZZ</name>
<accession>A0A0F9DUV9</accession>
<reference evidence="1" key="1">
    <citation type="journal article" date="2015" name="Nature">
        <title>Complex archaea that bridge the gap between prokaryotes and eukaryotes.</title>
        <authorList>
            <person name="Spang A."/>
            <person name="Saw J.H."/>
            <person name="Jorgensen S.L."/>
            <person name="Zaremba-Niedzwiedzka K."/>
            <person name="Martijn J."/>
            <person name="Lind A.E."/>
            <person name="van Eijk R."/>
            <person name="Schleper C."/>
            <person name="Guy L."/>
            <person name="Ettema T.J."/>
        </authorList>
    </citation>
    <scope>NUCLEOTIDE SEQUENCE</scope>
</reference>